<dbReference type="Pfam" id="PF02770">
    <property type="entry name" value="Acyl-CoA_dh_M"/>
    <property type="match status" value="1"/>
</dbReference>
<evidence type="ECO:0000256" key="2">
    <source>
        <dbReference type="ARBA" id="ARBA00009347"/>
    </source>
</evidence>
<gene>
    <name evidence="10" type="ORF">AB5J50_00995</name>
</gene>
<dbReference type="FunFam" id="2.40.110.10:FF:000002">
    <property type="entry name" value="Acyl-CoA dehydrogenase fadE12"/>
    <property type="match status" value="1"/>
</dbReference>
<dbReference type="InterPro" id="IPR009100">
    <property type="entry name" value="AcylCoA_DH/oxidase_NM_dom_sf"/>
</dbReference>
<dbReference type="InterPro" id="IPR036250">
    <property type="entry name" value="AcylCo_DH-like_C"/>
</dbReference>
<protein>
    <submittedName>
        <fullName evidence="10">Acyl-CoA dehydrogenase family protein</fullName>
        <ecNumber evidence="10">1.-.-.-</ecNumber>
    </submittedName>
</protein>
<dbReference type="Pfam" id="PF02771">
    <property type="entry name" value="Acyl-CoA_dh_N"/>
    <property type="match status" value="1"/>
</dbReference>
<feature type="domain" description="Acyl-CoA dehydrogenase/oxidase N-terminal" evidence="9">
    <location>
        <begin position="7"/>
        <end position="118"/>
    </location>
</feature>
<evidence type="ECO:0000256" key="5">
    <source>
        <dbReference type="ARBA" id="ARBA00023002"/>
    </source>
</evidence>
<evidence type="ECO:0000256" key="3">
    <source>
        <dbReference type="ARBA" id="ARBA00022630"/>
    </source>
</evidence>
<dbReference type="InterPro" id="IPR009075">
    <property type="entry name" value="AcylCo_DH/oxidase_C"/>
</dbReference>
<dbReference type="PANTHER" id="PTHR43884:SF12">
    <property type="entry name" value="ISOVALERYL-COA DEHYDROGENASE, MITOCHONDRIAL-RELATED"/>
    <property type="match status" value="1"/>
</dbReference>
<dbReference type="RefSeq" id="WP_369253975.1">
    <property type="nucleotide sequence ID" value="NZ_CP163440.1"/>
</dbReference>
<dbReference type="Pfam" id="PF00441">
    <property type="entry name" value="Acyl-CoA_dh_1"/>
    <property type="match status" value="1"/>
</dbReference>
<keyword evidence="3 6" id="KW-0285">Flavoprotein</keyword>
<evidence type="ECO:0000259" key="8">
    <source>
        <dbReference type="Pfam" id="PF02770"/>
    </source>
</evidence>
<name>A0AB39RXU5_9ACTN</name>
<dbReference type="FunFam" id="1.10.540.10:FF:000002">
    <property type="entry name" value="Acyl-CoA dehydrogenase FadE19"/>
    <property type="match status" value="1"/>
</dbReference>
<dbReference type="SUPFAM" id="SSF56645">
    <property type="entry name" value="Acyl-CoA dehydrogenase NM domain-like"/>
    <property type="match status" value="1"/>
</dbReference>
<evidence type="ECO:0000256" key="4">
    <source>
        <dbReference type="ARBA" id="ARBA00022827"/>
    </source>
</evidence>
<feature type="domain" description="Acyl-CoA dehydrogenase/oxidase C-terminal" evidence="7">
    <location>
        <begin position="232"/>
        <end position="380"/>
    </location>
</feature>
<dbReference type="InterPro" id="IPR006089">
    <property type="entry name" value="Acyl-CoA_DH_CS"/>
</dbReference>
<evidence type="ECO:0000256" key="1">
    <source>
        <dbReference type="ARBA" id="ARBA00001974"/>
    </source>
</evidence>
<evidence type="ECO:0000259" key="7">
    <source>
        <dbReference type="Pfam" id="PF00441"/>
    </source>
</evidence>
<dbReference type="GO" id="GO:0050660">
    <property type="term" value="F:flavin adenine dinucleotide binding"/>
    <property type="evidence" value="ECO:0007669"/>
    <property type="project" value="InterPro"/>
</dbReference>
<proteinExistence type="inferred from homology"/>
<dbReference type="Gene3D" id="1.10.540.10">
    <property type="entry name" value="Acyl-CoA dehydrogenase/oxidase, N-terminal domain"/>
    <property type="match status" value="1"/>
</dbReference>
<dbReference type="Gene3D" id="1.20.140.10">
    <property type="entry name" value="Butyryl-CoA Dehydrogenase, subunit A, domain 3"/>
    <property type="match status" value="1"/>
</dbReference>
<dbReference type="PANTHER" id="PTHR43884">
    <property type="entry name" value="ACYL-COA DEHYDROGENASE"/>
    <property type="match status" value="1"/>
</dbReference>
<dbReference type="FunFam" id="1.20.140.10:FF:000001">
    <property type="entry name" value="Acyl-CoA dehydrogenase"/>
    <property type="match status" value="1"/>
</dbReference>
<dbReference type="PIRSF" id="PIRSF016578">
    <property type="entry name" value="HsaA"/>
    <property type="match status" value="1"/>
</dbReference>
<dbReference type="Gene3D" id="2.40.110.10">
    <property type="entry name" value="Butyryl-CoA Dehydrogenase, subunit A, domain 2"/>
    <property type="match status" value="1"/>
</dbReference>
<dbReference type="EMBL" id="CP163440">
    <property type="protein sequence ID" value="XDQ59486.1"/>
    <property type="molecule type" value="Genomic_DNA"/>
</dbReference>
<accession>A0AB39RXU5</accession>
<evidence type="ECO:0000259" key="9">
    <source>
        <dbReference type="Pfam" id="PF02771"/>
    </source>
</evidence>
<dbReference type="InterPro" id="IPR046373">
    <property type="entry name" value="Acyl-CoA_Oxase/DH_mid-dom_sf"/>
</dbReference>
<keyword evidence="5 6" id="KW-0560">Oxidoreductase</keyword>
<dbReference type="PROSITE" id="PS00072">
    <property type="entry name" value="ACYL_COA_DH_1"/>
    <property type="match status" value="1"/>
</dbReference>
<comment type="similarity">
    <text evidence="2 6">Belongs to the acyl-CoA dehydrogenase family.</text>
</comment>
<evidence type="ECO:0000313" key="10">
    <source>
        <dbReference type="EMBL" id="XDQ59486.1"/>
    </source>
</evidence>
<dbReference type="InterPro" id="IPR013786">
    <property type="entry name" value="AcylCoA_DH/ox_N"/>
</dbReference>
<comment type="cofactor">
    <cofactor evidence="1 6">
        <name>FAD</name>
        <dbReference type="ChEBI" id="CHEBI:57692"/>
    </cofactor>
</comment>
<dbReference type="GO" id="GO:0003995">
    <property type="term" value="F:acyl-CoA dehydrogenase activity"/>
    <property type="evidence" value="ECO:0007669"/>
    <property type="project" value="InterPro"/>
</dbReference>
<evidence type="ECO:0000256" key="6">
    <source>
        <dbReference type="RuleBase" id="RU362125"/>
    </source>
</evidence>
<keyword evidence="4 6" id="KW-0274">FAD</keyword>
<dbReference type="PROSITE" id="PS00073">
    <property type="entry name" value="ACYL_COA_DH_2"/>
    <property type="match status" value="1"/>
</dbReference>
<sequence>MDFDLPEETRDLQDMVREFAAKEITPNAAEWSEKEEFPTHIFTKLGELGLMGMLVPEEYDGAGSDTVSYVAVMEELGAADQSVASSWNAHSTIATLPLLAYGTEEQKRRWLAPLARGEAIGAFGLTEPGAGSDAAGITTTAQRRDGGWVINGTKMFITNAGTDISQGVTLLATTGRNEDGRKRFATFYVPTGTPGYTCGAKLKKLGWHAMDTRELIFDDCWISDDHLIGDEGGGLRQFLSVLDKGRISVAALGLSLAKAALALAVKHATERHQFGRPLSSFQAVAHKIADIGTEFEAARWMVYRAAWLADHGRPYSKEAAMAKLYTSEVANRAASHALQIHGGYGYVRESEISRFYADAKILEIGEGTNEIQRDVIARALVKEA</sequence>
<dbReference type="InterPro" id="IPR037069">
    <property type="entry name" value="AcylCoA_DH/ox_N_sf"/>
</dbReference>
<dbReference type="InterPro" id="IPR006091">
    <property type="entry name" value="Acyl-CoA_Oxase/DH_mid-dom"/>
</dbReference>
<reference evidence="10" key="1">
    <citation type="submission" date="2024-07" db="EMBL/GenBank/DDBJ databases">
        <authorList>
            <person name="Yu S.T."/>
        </authorList>
    </citation>
    <scope>NUCLEOTIDE SEQUENCE</scope>
    <source>
        <strain evidence="10">R35</strain>
    </source>
</reference>
<dbReference type="SUPFAM" id="SSF47203">
    <property type="entry name" value="Acyl-CoA dehydrogenase C-terminal domain-like"/>
    <property type="match status" value="1"/>
</dbReference>
<feature type="domain" description="Acyl-CoA oxidase/dehydrogenase middle" evidence="8">
    <location>
        <begin position="122"/>
        <end position="220"/>
    </location>
</feature>
<dbReference type="AlphaFoldDB" id="A0AB39RXU5"/>
<dbReference type="EC" id="1.-.-.-" evidence="10"/>
<organism evidence="10">
    <name type="scientific">Streptomyces sp. R35</name>
    <dbReference type="NCBI Taxonomy" id="3238630"/>
    <lineage>
        <taxon>Bacteria</taxon>
        <taxon>Bacillati</taxon>
        <taxon>Actinomycetota</taxon>
        <taxon>Actinomycetes</taxon>
        <taxon>Kitasatosporales</taxon>
        <taxon>Streptomycetaceae</taxon>
        <taxon>Streptomyces</taxon>
    </lineage>
</organism>